<reference evidence="10 11" key="1">
    <citation type="journal article" date="2017" name="Plant Biotechnol. J.">
        <title>A comprehensive draft genome sequence for lupin (Lupinus angustifolius), an emerging health food: insights into plant-microbe interactions and legume evolution.</title>
        <authorList>
            <person name="Hane J.K."/>
            <person name="Ming Y."/>
            <person name="Kamphuis L.G."/>
            <person name="Nelson M.N."/>
            <person name="Garg G."/>
            <person name="Atkins C.A."/>
            <person name="Bayer P.E."/>
            <person name="Bravo A."/>
            <person name="Bringans S."/>
            <person name="Cannon S."/>
            <person name="Edwards D."/>
            <person name="Foley R."/>
            <person name="Gao L.L."/>
            <person name="Harrison M.J."/>
            <person name="Huang W."/>
            <person name="Hurgobin B."/>
            <person name="Li S."/>
            <person name="Liu C.W."/>
            <person name="McGrath A."/>
            <person name="Morahan G."/>
            <person name="Murray J."/>
            <person name="Weller J."/>
            <person name="Jian J."/>
            <person name="Singh K.B."/>
        </authorList>
    </citation>
    <scope>NUCLEOTIDE SEQUENCE [LARGE SCALE GENOMIC DNA]</scope>
    <source>
        <strain evidence="11">cv. Tanjil</strain>
        <tissue evidence="10">Whole plant</tissue>
    </source>
</reference>
<evidence type="ECO:0000313" key="10">
    <source>
        <dbReference type="EMBL" id="OIW09843.1"/>
    </source>
</evidence>
<dbReference type="EMBL" id="CM007366">
    <property type="protein sequence ID" value="OIW09843.1"/>
    <property type="molecule type" value="Genomic_DNA"/>
</dbReference>
<dbReference type="Pfam" id="PF11523">
    <property type="entry name" value="DUF3223"/>
    <property type="match status" value="1"/>
</dbReference>
<keyword evidence="2" id="KW-0240">DNA-directed RNA polymerase</keyword>
<dbReference type="Pfam" id="PF04983">
    <property type="entry name" value="RNA_pol_Rpb1_3"/>
    <property type="match status" value="2"/>
</dbReference>
<dbReference type="CDD" id="cd10506">
    <property type="entry name" value="RNAP_IV_RPD1_N"/>
    <property type="match status" value="1"/>
</dbReference>
<keyword evidence="11" id="KW-1185">Reference proteome</keyword>
<dbReference type="Pfam" id="PF00623">
    <property type="entry name" value="RNA_pol_Rpb1_2"/>
    <property type="match status" value="2"/>
</dbReference>
<dbReference type="EC" id="2.7.7.6" evidence="1"/>
<dbReference type="Gene3D" id="4.10.860.120">
    <property type="entry name" value="RNA polymerase II, clamp domain"/>
    <property type="match status" value="1"/>
</dbReference>
<proteinExistence type="predicted"/>
<keyword evidence="6" id="KW-0862">Zinc</keyword>
<dbReference type="InterPro" id="IPR006592">
    <property type="entry name" value="RNA_pol_N"/>
</dbReference>
<dbReference type="GO" id="GO:0003899">
    <property type="term" value="F:DNA-directed RNA polymerase activity"/>
    <property type="evidence" value="ECO:0007669"/>
    <property type="project" value="UniProtKB-EC"/>
</dbReference>
<sequence>MDDDDGVLKVPSSVIIAINFDVLTAADKEKIAALEINAPGQVTSSDLGLPNLSSECSTCGSTDVNSCEGHFGVIKFPFGIFHPYFLPEIAEILNRICPGCKSIRRELCTKGAKSMSRIKKTSGCKYCARSSMGGYPTMKFKVSSSSNDAFRGNAIIVEINDKVPKKKGTSGRELLADYWDFVPKDAEEDESCRKLNRRVLSPLQVYHLLSDVDPNFIEKFVRRLDLLGLNSLLVTPNSQRVTEVMHTLSYRNRLSYLNPDQTPSNSFADIQKRKNAENVCNSSGLKWMKDVVLAKRNDHSFRAVVVGDPDLELSEIGIPFQIAERLQVPEHVNMQNKEKLFYYCELLLLVKGHIKVCRKGSPVLLHKKEHLKIGDIFYRPLDDGDIVLINRPPSIHQHSLIALSVRALPISSVVSINPLVCSPLCGDFDGDCLHGYIPQSVDATVELKELVALDKQLINGQSGRNLLSLSQDSLTASYLLMEDVVLLNTYQLQQLQMLSPHNLTLPAIEKSCSSETSDWSGKQLFSMLLPSNSVDDWLCDSGYNIAQRIVHHFQGKSLHFLYGVQKSLCEWLSMIGFSVSLSDLYLSSNAHERKNMTEEISWALREAEEACTFKQLLVDYNCNFLSGVCEDGEIDMTIEAEHLNYERQVSSALSQASVHAFRRVFRDIQSLACNHACKSNTLLCMFKAGSKGNLLKLVQHAMCLGLQHSLVRLSYKIPYQLSCDGWNSQKCVCPDSVQSYVPYAVIESSFLTGLNPLECFVHSVTNRDSSFSGNADLPGTLTRRLMFFMRDLYYAYDGTVRNLYGNQLIQFSYDPDGDSSSDSFYQECTIGGEPVGALSACAISEAAYSALDQPISLLETSPLLSLKNVLECGSKKSGDQTMSLYLSEKLGKHIYGFEYAALEIKDYLERMLFSDIVSTVMITYTPNSNRQAKYSPWICHFHLHKEIVMRRKLKLHSIVNTLYQRCDSVRKERKVSLPSLKISCKKCSAAYNATDGEDSCIEKDKESEDCVKVEIVENSMNTIQLDSVWDLLIPFLLGAAIKGWRLDLLGLNSLLVTPNSQRVTEVMHTLSYRNRLSYDERTRACKKLVDFRGTANELSSRLNPDQTPSNSFADIQKRKNAENVCNSSGLKWMKDVVLAKRNDHSFRAVVVGDPDLELSEIGIPFQIAERLQVPEHVNMQNKEKLFYYCELLLLVKGHIKVCRKGSPVLLHKKEHLKIGDIFYRPLDDGDIVLINRPPSIHQHSLIALSVRALPISSVVSINPLVCSPLCGDFDGDCLHGYIPQSVDATVELKELVALDKQLINGQSGRNLLSLSQDSLTASYLLMEDVVLLNTYQLQQLQMLSPHNLTLPAIEKSCSSETSDWSGKQLFSMLLPSNSVDDWLCDSGYNIAQRIVHHFQGKSLHFLYGVQKSLCEWLSMIGFSVSLSDLYLSSNAHERKNMTEEISWALREAEEACTFKQLLVDYNCNFLSGVCEDGEIDMTIEAEHLNYERQVSSALSQASVHAFRRVFRDIQSLACNHACKSNTLLCMFKAGSKGNLLKLVQHAMCLGLQHSLVRLSYKIPYQLSCDGWNSQKCVCPDSVQSYVPYAVIESSFLTGLNPLECFVHSVTNRDSSFSGNADLPGTLTRRLMFFMRDLYYAYDGTVRNLYGNQLIQFSYDPDGDSSSDSFYQECTIGGEPVGALSACAISEAAYSALDQPISLLETSPLLSLKNVLECGSKKSGDQTMSLYLSEKLGKHIYGFEYAALEIKDYLERMLFSDIVSTVMITYTPNSNRQAKYSPWICHFHLHKEIVMRRKLKLHSIVNTLYQRCDSVRKERKVSLPSLKISCKKCSAAYNATDGEDSCIEKDKESEDCVKVEIVENSMNTIQLDSVWDLLIPFLLGAAIKGFMEIKKVDILWNNQSKVSRSNNGSPGELYLRVSISGDSGSGRSWGALINHCFQIMDMIDWTHSHPDSIHHICSVYGIDAGREYFLHSLASAISDTGKAVLPKHLLLVANSLSASGEFVGLNAKGMALQRQHACVSSPFVESCFSNPGRCFIKAAKSGVVDHLQGSLDALAWGKSPTMGSTGQFDIIFLEGQELAIPVDVYNFLEASSGKLNENINAPTAVQNNLSDKCSSEFRHKNGGYALKWSKTLESLIRNSVTVNDIRKLLFRSKCILKKYSTNSTDQQQLGERDKSTMLMLLHFHPNRNEKIGIGPQYIKVGWHPKYKDTHCFFIVRSDGTSEDFSYRKCIIGALEIVHPQKAKTRKKKWLENA</sequence>
<dbReference type="InterPro" id="IPR044893">
    <property type="entry name" value="RNA_pol_Rpb1_clamp_domain"/>
</dbReference>
<protein>
    <recommendedName>
        <fullName evidence="1">DNA-directed RNA polymerase</fullName>
        <ecNumber evidence="1">2.7.7.6</ecNumber>
    </recommendedName>
</protein>
<dbReference type="Proteomes" id="UP000188354">
    <property type="component" value="Chromosome LG06"/>
</dbReference>
<keyword evidence="7" id="KW-0804">Transcription</keyword>
<dbReference type="Gene3D" id="1.10.274.100">
    <property type="entry name" value="RNA polymerase Rpb1, domain 3"/>
    <property type="match status" value="2"/>
</dbReference>
<feature type="domain" description="RNA polymerase N-terminal" evidence="9">
    <location>
        <begin position="225"/>
        <end position="481"/>
    </location>
</feature>
<keyword evidence="5" id="KW-0479">Metal-binding</keyword>
<name>A0A1J7IAG7_LUPAN</name>
<dbReference type="Gene3D" id="3.10.450.40">
    <property type="match status" value="1"/>
</dbReference>
<evidence type="ECO:0000256" key="6">
    <source>
        <dbReference type="ARBA" id="ARBA00022833"/>
    </source>
</evidence>
<dbReference type="PANTHER" id="PTHR19376:SF36">
    <property type="entry name" value="DNA-DIRECTED RNA POLYMERASE IV SUBUNIT 1"/>
    <property type="match status" value="1"/>
</dbReference>
<evidence type="ECO:0000256" key="5">
    <source>
        <dbReference type="ARBA" id="ARBA00022723"/>
    </source>
</evidence>
<dbReference type="SUPFAM" id="SSF64484">
    <property type="entry name" value="beta and beta-prime subunits of DNA dependent RNA-polymerase"/>
    <property type="match status" value="2"/>
</dbReference>
<dbReference type="InterPro" id="IPR042102">
    <property type="entry name" value="RNA_pol_Rpb1_3_sf"/>
</dbReference>
<dbReference type="InterPro" id="IPR000722">
    <property type="entry name" value="RNA_pol_asu"/>
</dbReference>
<organism evidence="10 11">
    <name type="scientific">Lupinus angustifolius</name>
    <name type="common">Narrow-leaved blue lupine</name>
    <dbReference type="NCBI Taxonomy" id="3871"/>
    <lineage>
        <taxon>Eukaryota</taxon>
        <taxon>Viridiplantae</taxon>
        <taxon>Streptophyta</taxon>
        <taxon>Embryophyta</taxon>
        <taxon>Tracheophyta</taxon>
        <taxon>Spermatophyta</taxon>
        <taxon>Magnoliopsida</taxon>
        <taxon>eudicotyledons</taxon>
        <taxon>Gunneridae</taxon>
        <taxon>Pentapetalae</taxon>
        <taxon>rosids</taxon>
        <taxon>fabids</taxon>
        <taxon>Fabales</taxon>
        <taxon>Fabaceae</taxon>
        <taxon>Papilionoideae</taxon>
        <taxon>50 kb inversion clade</taxon>
        <taxon>genistoids sensu lato</taxon>
        <taxon>core genistoids</taxon>
        <taxon>Genisteae</taxon>
        <taxon>Lupinus</taxon>
    </lineage>
</organism>
<dbReference type="GO" id="GO:0006351">
    <property type="term" value="P:DNA-templated transcription"/>
    <property type="evidence" value="ECO:0007669"/>
    <property type="project" value="InterPro"/>
</dbReference>
<keyword evidence="4" id="KW-0548">Nucleotidyltransferase</keyword>
<dbReference type="GO" id="GO:0046872">
    <property type="term" value="F:metal ion binding"/>
    <property type="evidence" value="ECO:0007669"/>
    <property type="project" value="UniProtKB-KW"/>
</dbReference>
<gene>
    <name evidence="10" type="ORF">TanjilG_20550</name>
</gene>
<dbReference type="InterPro" id="IPR007083">
    <property type="entry name" value="RNA_pol_Rpb1_4"/>
</dbReference>
<dbReference type="Gene3D" id="1.10.132.30">
    <property type="match status" value="2"/>
</dbReference>
<evidence type="ECO:0000256" key="2">
    <source>
        <dbReference type="ARBA" id="ARBA00022478"/>
    </source>
</evidence>
<feature type="domain" description="RNA polymerase N-terminal" evidence="9">
    <location>
        <begin position="1047"/>
        <end position="1326"/>
    </location>
</feature>
<dbReference type="SMART" id="SM00663">
    <property type="entry name" value="RPOLA_N"/>
    <property type="match status" value="2"/>
</dbReference>
<dbReference type="Gene3D" id="3.30.1490.180">
    <property type="entry name" value="RNA polymerase ii"/>
    <property type="match status" value="2"/>
</dbReference>
<dbReference type="InterPro" id="IPR040403">
    <property type="entry name" value="NRPD1_N"/>
</dbReference>
<dbReference type="InterPro" id="IPR045867">
    <property type="entry name" value="DNA-dir_RpoC_beta_prime"/>
</dbReference>
<dbReference type="GO" id="GO:0000428">
    <property type="term" value="C:DNA-directed RNA polymerase complex"/>
    <property type="evidence" value="ECO:0007669"/>
    <property type="project" value="UniProtKB-KW"/>
</dbReference>
<dbReference type="InterPro" id="IPR038120">
    <property type="entry name" value="Rpb1_funnel_sf"/>
</dbReference>
<evidence type="ECO:0000256" key="8">
    <source>
        <dbReference type="ARBA" id="ARBA00048552"/>
    </source>
</evidence>
<dbReference type="STRING" id="3871.A0A1J7IAG7"/>
<dbReference type="Pfam" id="PF05000">
    <property type="entry name" value="RNA_pol_Rpb1_4"/>
    <property type="match status" value="2"/>
</dbReference>
<accession>A0A1J7IAG7</accession>
<evidence type="ECO:0000256" key="1">
    <source>
        <dbReference type="ARBA" id="ARBA00012418"/>
    </source>
</evidence>
<comment type="catalytic activity">
    <reaction evidence="8">
        <text>RNA(n) + a ribonucleoside 5'-triphosphate = RNA(n+1) + diphosphate</text>
        <dbReference type="Rhea" id="RHEA:21248"/>
        <dbReference type="Rhea" id="RHEA-COMP:14527"/>
        <dbReference type="Rhea" id="RHEA-COMP:17342"/>
        <dbReference type="ChEBI" id="CHEBI:33019"/>
        <dbReference type="ChEBI" id="CHEBI:61557"/>
        <dbReference type="ChEBI" id="CHEBI:140395"/>
        <dbReference type="EC" id="2.7.7.6"/>
    </reaction>
</comment>
<dbReference type="Gene3D" id="2.40.40.20">
    <property type="match status" value="2"/>
</dbReference>
<evidence type="ECO:0000256" key="7">
    <source>
        <dbReference type="ARBA" id="ARBA00023163"/>
    </source>
</evidence>
<dbReference type="Gramene" id="OIW09843">
    <property type="protein sequence ID" value="OIW09843"/>
    <property type="gene ID" value="TanjilG_20550"/>
</dbReference>
<evidence type="ECO:0000256" key="3">
    <source>
        <dbReference type="ARBA" id="ARBA00022679"/>
    </source>
</evidence>
<dbReference type="PANTHER" id="PTHR19376">
    <property type="entry name" value="DNA-DIRECTED RNA POLYMERASE"/>
    <property type="match status" value="1"/>
</dbReference>
<evidence type="ECO:0000259" key="9">
    <source>
        <dbReference type="SMART" id="SM00663"/>
    </source>
</evidence>
<dbReference type="GO" id="GO:0003677">
    <property type="term" value="F:DNA binding"/>
    <property type="evidence" value="ECO:0007669"/>
    <property type="project" value="InterPro"/>
</dbReference>
<evidence type="ECO:0000313" key="11">
    <source>
        <dbReference type="Proteomes" id="UP000188354"/>
    </source>
</evidence>
<keyword evidence="3" id="KW-0808">Transferase</keyword>
<dbReference type="InterPro" id="IPR007066">
    <property type="entry name" value="RNA_pol_Rpb1_3"/>
</dbReference>
<evidence type="ECO:0000256" key="4">
    <source>
        <dbReference type="ARBA" id="ARBA00022695"/>
    </source>
</evidence>